<evidence type="ECO:0000256" key="6">
    <source>
        <dbReference type="ARBA" id="ARBA00022840"/>
    </source>
</evidence>
<proteinExistence type="inferred from homology"/>
<dbReference type="NCBIfam" id="NF003483">
    <property type="entry name" value="PRK05159.1"/>
    <property type="match status" value="1"/>
</dbReference>
<evidence type="ECO:0000259" key="9">
    <source>
        <dbReference type="PROSITE" id="PS50862"/>
    </source>
</evidence>
<accession>A0A5K0U898</accession>
<comment type="caution">
    <text evidence="10">The sequence shown here is derived from an EMBL/GenBank/DDBJ whole genome shotgun (WGS) entry which is preliminary data.</text>
</comment>
<evidence type="ECO:0000256" key="2">
    <source>
        <dbReference type="ARBA" id="ARBA00005312"/>
    </source>
</evidence>
<comment type="subcellular location">
    <subcellularLocation>
        <location evidence="1">Cytoplasm</location>
    </subcellularLocation>
</comment>
<dbReference type="Pfam" id="PF00152">
    <property type="entry name" value="tRNA-synt_2"/>
    <property type="match status" value="1"/>
</dbReference>
<dbReference type="NCBIfam" id="TIGR00458">
    <property type="entry name" value="aspS_nondisc"/>
    <property type="match status" value="1"/>
</dbReference>
<comment type="similarity">
    <text evidence="2">Belongs to the class-II aminoacyl-tRNA synthetase family. Type 2 subfamily.</text>
</comment>
<organism evidence="10 11">
    <name type="scientific">Yasminevirus sp. GU-2018</name>
    <dbReference type="NCBI Taxonomy" id="2420051"/>
    <lineage>
        <taxon>Viruses</taxon>
        <taxon>Varidnaviria</taxon>
        <taxon>Bamfordvirae</taxon>
        <taxon>Nucleocytoviricota</taxon>
        <taxon>Megaviricetes</taxon>
        <taxon>Imitervirales</taxon>
        <taxon>Mimiviridae</taxon>
        <taxon>Klosneuvirinae</taxon>
        <taxon>Yasminevirus</taxon>
        <taxon>Yasminevirus saudimassiliense</taxon>
    </lineage>
</organism>
<evidence type="ECO:0000313" key="10">
    <source>
        <dbReference type="EMBL" id="VBB17724.1"/>
    </source>
</evidence>
<dbReference type="InterPro" id="IPR002312">
    <property type="entry name" value="Asp/Asn-tRNA-synth_IIb"/>
</dbReference>
<name>A0A5K0U898_9VIRU</name>
<keyword evidence="3" id="KW-0963">Cytoplasm</keyword>
<dbReference type="FunFam" id="3.30.930.10:FF:000038">
    <property type="entry name" value="Aspartate--tRNA ligase"/>
    <property type="match status" value="1"/>
</dbReference>
<dbReference type="GO" id="GO:0003723">
    <property type="term" value="F:RNA binding"/>
    <property type="evidence" value="ECO:0007669"/>
    <property type="project" value="TreeGrafter"/>
</dbReference>
<dbReference type="CDD" id="cd04100">
    <property type="entry name" value="Asp_Lys_Asn_RS_N"/>
    <property type="match status" value="1"/>
</dbReference>
<keyword evidence="7" id="KW-0648">Protein biosynthesis</keyword>
<dbReference type="SUPFAM" id="SSF55681">
    <property type="entry name" value="Class II aaRS and biotin synthetases"/>
    <property type="match status" value="1"/>
</dbReference>
<dbReference type="Proteomes" id="UP000594342">
    <property type="component" value="Unassembled WGS sequence"/>
</dbReference>
<dbReference type="InterPro" id="IPR006195">
    <property type="entry name" value="aa-tRNA-synth_II"/>
</dbReference>
<keyword evidence="5" id="KW-0547">Nucleotide-binding</keyword>
<evidence type="ECO:0000256" key="3">
    <source>
        <dbReference type="ARBA" id="ARBA00022490"/>
    </source>
</evidence>
<dbReference type="InterPro" id="IPR004364">
    <property type="entry name" value="Aa-tRNA-synt_II"/>
</dbReference>
<evidence type="ECO:0000256" key="5">
    <source>
        <dbReference type="ARBA" id="ARBA00022741"/>
    </source>
</evidence>
<dbReference type="PRINTS" id="PR01042">
    <property type="entry name" value="TRNASYNTHASP"/>
</dbReference>
<dbReference type="Gene3D" id="2.40.50.140">
    <property type="entry name" value="Nucleic acid-binding proteins"/>
    <property type="match status" value="1"/>
</dbReference>
<dbReference type="GO" id="GO:0017101">
    <property type="term" value="C:aminoacyl-tRNA synthetase multienzyme complex"/>
    <property type="evidence" value="ECO:0007669"/>
    <property type="project" value="TreeGrafter"/>
</dbReference>
<evidence type="ECO:0000313" key="11">
    <source>
        <dbReference type="Proteomes" id="UP000594342"/>
    </source>
</evidence>
<dbReference type="HAMAP" id="MF_02075">
    <property type="entry name" value="Asp_tRNA_synth_type2"/>
    <property type="match status" value="1"/>
</dbReference>
<dbReference type="InterPro" id="IPR004523">
    <property type="entry name" value="Asp-tRNA_synthase_2"/>
</dbReference>
<dbReference type="Gene3D" id="3.30.930.10">
    <property type="entry name" value="Bira Bifunctional Protein, Domain 2"/>
    <property type="match status" value="1"/>
</dbReference>
<feature type="domain" description="Aminoacyl-transfer RNA synthetases class-II family profile" evidence="9">
    <location>
        <begin position="191"/>
        <end position="499"/>
    </location>
</feature>
<dbReference type="InterPro" id="IPR004365">
    <property type="entry name" value="NA-bd_OB_tRNA"/>
</dbReference>
<dbReference type="GO" id="GO:0004815">
    <property type="term" value="F:aspartate-tRNA ligase activity"/>
    <property type="evidence" value="ECO:0007669"/>
    <property type="project" value="InterPro"/>
</dbReference>
<keyword evidence="4" id="KW-0436">Ligase</keyword>
<dbReference type="SUPFAM" id="SSF50249">
    <property type="entry name" value="Nucleic acid-binding proteins"/>
    <property type="match status" value="1"/>
</dbReference>
<dbReference type="GO" id="GO:0005524">
    <property type="term" value="F:ATP binding"/>
    <property type="evidence" value="ECO:0007669"/>
    <property type="project" value="UniProtKB-KW"/>
</dbReference>
<keyword evidence="11" id="KW-1185">Reference proteome</keyword>
<keyword evidence="6" id="KW-0067">ATP-binding</keyword>
<reference evidence="10 11" key="1">
    <citation type="submission" date="2018-10" db="EMBL/GenBank/DDBJ databases">
        <authorList>
            <consortium name="IHU Genomes"/>
        </authorList>
    </citation>
    <scope>NUCLEOTIDE SEQUENCE [LARGE SCALE GENOMIC DNA]</scope>
    <source>
        <strain evidence="10 11">A1</strain>
    </source>
</reference>
<evidence type="ECO:0000256" key="8">
    <source>
        <dbReference type="ARBA" id="ARBA00023146"/>
    </source>
</evidence>
<dbReference type="EMBL" id="UPSH01000001">
    <property type="protein sequence ID" value="VBB17724.1"/>
    <property type="molecule type" value="Genomic_DNA"/>
</dbReference>
<dbReference type="PANTHER" id="PTHR43450:SF1">
    <property type="entry name" value="ASPARTATE--TRNA LIGASE, CYTOPLASMIC"/>
    <property type="match status" value="1"/>
</dbReference>
<dbReference type="InterPro" id="IPR045864">
    <property type="entry name" value="aa-tRNA-synth_II/BPL/LPL"/>
</dbReference>
<sequence length="499" mass="56267">MSLLAVLPKQSDCKAVALKTFSNECVSETLASDAMAEAKLQCLEALVSAHGFCHNIRVNKKMIFVVLRRETSTIQLIVFKEENPDEYETIKGLMNESTIQVDGVVVPAKVKTCTVTDYEVKIRKVTVLSSAKELPFGLDDANETFHSDSKQEEVSEGVEDELESARCKVSRQVRLDNRWIDLRIPMNQHIFRLRSAIEATIREVLISDDFVEIHTPKIIPAVSEGGSNVFDVNYFGQKVYLAQSPQLYKQMMINGGFEKVFEVGPVFRAENANTYRHLCEFTGLDFEFAIKPDGSHIDVINTIWNVLFRAYKAFVSRYQKQIMYVLERTGTEPLIFPETPVLIDFKEGCAMLAEVGVEQDPLDDIGSVNEKRLGELVKEKFGTDVYVLINFPNSARPFYTMHEDEKYSRSFDFMMRGNEISSGAQRVHDAKVLKDAILERGIKLDGKSGLEDYLQSFETGSVPHGGCGIGLERLVMLILGLSNVRTTTLFPRDPKRITP</sequence>
<dbReference type="PROSITE" id="PS50862">
    <property type="entry name" value="AA_TRNA_LIGASE_II"/>
    <property type="match status" value="1"/>
</dbReference>
<protein>
    <submittedName>
        <fullName evidence="10">Aspartyl-tRNA synthetase</fullName>
    </submittedName>
</protein>
<evidence type="ECO:0000256" key="7">
    <source>
        <dbReference type="ARBA" id="ARBA00022917"/>
    </source>
</evidence>
<gene>
    <name evidence="10" type="ORF">YASMINEVIRUS_187</name>
</gene>
<keyword evidence="8 10" id="KW-0030">Aminoacyl-tRNA synthetase</keyword>
<dbReference type="Pfam" id="PF01336">
    <property type="entry name" value="tRNA_anti-codon"/>
    <property type="match status" value="1"/>
</dbReference>
<dbReference type="InterPro" id="IPR012340">
    <property type="entry name" value="NA-bd_OB-fold"/>
</dbReference>
<evidence type="ECO:0000256" key="4">
    <source>
        <dbReference type="ARBA" id="ARBA00022598"/>
    </source>
</evidence>
<dbReference type="PANTHER" id="PTHR43450">
    <property type="entry name" value="ASPARTYL-TRNA SYNTHETASE"/>
    <property type="match status" value="1"/>
</dbReference>
<evidence type="ECO:0000256" key="1">
    <source>
        <dbReference type="ARBA" id="ARBA00004496"/>
    </source>
</evidence>